<dbReference type="EMBL" id="VZCB01000017">
    <property type="protein sequence ID" value="MQN79743.1"/>
    <property type="molecule type" value="Genomic_DNA"/>
</dbReference>
<dbReference type="EMBL" id="VZBQ01000068">
    <property type="protein sequence ID" value="MQN89488.1"/>
    <property type="molecule type" value="Genomic_DNA"/>
</dbReference>
<proteinExistence type="predicted"/>
<dbReference type="GO" id="GO:0016779">
    <property type="term" value="F:nucleotidyltransferase activity"/>
    <property type="evidence" value="ECO:0007669"/>
    <property type="project" value="InterPro"/>
</dbReference>
<sequence>MSTDDKTILKIKDIAKSAIPSGSKAILYGSRARGDARNDSDWDILILLDKDKLEQTDYDKVSYPFVLLGCDLGTEINPILYTKKEWESYNFTPFYENVNRDGISLI</sequence>
<dbReference type="Proteomes" id="UP000442105">
    <property type="component" value="Unassembled WGS sequence"/>
</dbReference>
<dbReference type="InterPro" id="IPR002934">
    <property type="entry name" value="Polymerase_NTP_transf_dom"/>
</dbReference>
<dbReference type="Proteomes" id="UP001209417">
    <property type="component" value="Unassembled WGS sequence"/>
</dbReference>
<dbReference type="RefSeq" id="WP_022111204.1">
    <property type="nucleotide sequence ID" value="NZ_CP152484.1"/>
</dbReference>
<evidence type="ECO:0000313" key="5">
    <source>
        <dbReference type="EMBL" id="MQN13693.1"/>
    </source>
</evidence>
<dbReference type="EMBL" id="JAPDVG010000001">
    <property type="protein sequence ID" value="MCW4132156.1"/>
    <property type="molecule type" value="Genomic_DNA"/>
</dbReference>
<dbReference type="EMBL" id="VZBP01000157">
    <property type="protein sequence ID" value="MQO10514.1"/>
    <property type="molecule type" value="Genomic_DNA"/>
</dbReference>
<evidence type="ECO:0000313" key="4">
    <source>
        <dbReference type="EMBL" id="MCW4132156.1"/>
    </source>
</evidence>
<dbReference type="Proteomes" id="UP000480425">
    <property type="component" value="Unassembled WGS sequence"/>
</dbReference>
<evidence type="ECO:0000313" key="6">
    <source>
        <dbReference type="EMBL" id="MQN79743.1"/>
    </source>
</evidence>
<gene>
    <name evidence="8" type="ORF">F7D57_12500</name>
    <name evidence="7" type="ORF">F7D59_06395</name>
    <name evidence="6" type="ORF">F7D73_01965</name>
    <name evidence="5" type="ORF">F7D95_13025</name>
    <name evidence="3" type="ORF">NNC64_03785</name>
    <name evidence="2" type="ORF">NNC68_12955</name>
    <name evidence="4" type="ORF">ONT19_11280</name>
</gene>
<reference evidence="9 10" key="1">
    <citation type="submission" date="2019-09" db="EMBL/GenBank/DDBJ databases">
        <title>Distinct polysaccharide growth profiles of human intestinal Prevotella copri isolates.</title>
        <authorList>
            <person name="Fehlner-Peach H."/>
            <person name="Magnabosco C."/>
            <person name="Raghavan V."/>
            <person name="Scher J.U."/>
            <person name="Tett A."/>
            <person name="Cox L.M."/>
            <person name="Gottsegen C."/>
            <person name="Watters A."/>
            <person name="Wiltshire- Gordon J.D."/>
            <person name="Segata N."/>
            <person name="Bonneau R."/>
            <person name="Littman D.R."/>
        </authorList>
    </citation>
    <scope>NUCLEOTIDE SEQUENCE [LARGE SCALE GENOMIC DNA]</scope>
    <source>
        <strain evidence="12">iA622</strain>
        <strain evidence="6">IA622</strain>
        <strain evidence="9">iA624</strain>
        <strain evidence="8">IA624</strain>
        <strain evidence="11">iAQ1179</strain>
        <strain evidence="5">IAQ1179</strain>
        <strain evidence="7">IP54</strain>
        <strain evidence="10">iP54</strain>
    </source>
</reference>
<evidence type="ECO:0000313" key="2">
    <source>
        <dbReference type="EMBL" id="MCP9550368.1"/>
    </source>
</evidence>
<evidence type="ECO:0000313" key="11">
    <source>
        <dbReference type="Proteomes" id="UP000442105"/>
    </source>
</evidence>
<dbReference type="EMBL" id="VZCW01000331">
    <property type="protein sequence ID" value="MQN13693.1"/>
    <property type="molecule type" value="Genomic_DNA"/>
</dbReference>
<evidence type="ECO:0000313" key="7">
    <source>
        <dbReference type="EMBL" id="MQN89488.1"/>
    </source>
</evidence>
<comment type="caution">
    <text evidence="6">The sequence shown here is derived from an EMBL/GenBank/DDBJ whole genome shotgun (WGS) entry which is preliminary data.</text>
</comment>
<dbReference type="Gene3D" id="3.30.460.10">
    <property type="entry name" value="Beta Polymerase, domain 2"/>
    <property type="match status" value="1"/>
</dbReference>
<dbReference type="EMBL" id="JANDWU010000029">
    <property type="protein sequence ID" value="MCP9550368.1"/>
    <property type="molecule type" value="Genomic_DNA"/>
</dbReference>
<reference evidence="2" key="2">
    <citation type="submission" date="2022-07" db="EMBL/GenBank/DDBJ databases">
        <title>Prevotella copri.</title>
        <authorList>
            <person name="Yang C."/>
        </authorList>
    </citation>
    <scope>NUCLEOTIDE SEQUENCE</scope>
    <source>
        <strain evidence="2">HF1805</strain>
        <strain evidence="3">HF2107</strain>
    </source>
</reference>
<dbReference type="PANTHER" id="PTHR33933:SF1">
    <property type="entry name" value="PROTEIN ADENYLYLTRANSFERASE MNTA-RELATED"/>
    <property type="match status" value="1"/>
</dbReference>
<reference evidence="4" key="3">
    <citation type="submission" date="2022-11" db="EMBL/GenBank/DDBJ databases">
        <title>Genomic repertoires linked with pathogenic potency of arthritogenic Prevotella copri isolated from the gut of rheumatoid arthritis patients.</title>
        <authorList>
            <person name="Nii T."/>
            <person name="Maeda Y."/>
            <person name="Motooka D."/>
            <person name="Naito M."/>
            <person name="Matsumoto Y."/>
            <person name="Ogawa T."/>
            <person name="Oguro-Igashira E."/>
            <person name="Kishikawa T."/>
            <person name="Yamashita M."/>
            <person name="Koizumi S."/>
            <person name="Kurakawa T."/>
            <person name="Okumura R."/>
            <person name="Kayama H."/>
            <person name="Murakami M."/>
            <person name="Sakaguchi T."/>
            <person name="Das B."/>
            <person name="Nakamura S."/>
            <person name="Okada Y."/>
            <person name="Kumanogoh A."/>
            <person name="Takeda K."/>
        </authorList>
    </citation>
    <scope>NUCLEOTIDE SEQUENCE</scope>
    <source>
        <strain evidence="4">H019-1</strain>
    </source>
</reference>
<dbReference type="InterPro" id="IPR052548">
    <property type="entry name" value="Type_VII_TA_antitoxin"/>
</dbReference>
<dbReference type="Proteomes" id="UP000405805">
    <property type="component" value="Unassembled WGS sequence"/>
</dbReference>
<dbReference type="AlphaFoldDB" id="A0A5P0WSN7"/>
<dbReference type="Proteomes" id="UP001205531">
    <property type="component" value="Unassembled WGS sequence"/>
</dbReference>
<dbReference type="EMBL" id="JANDWZ010000005">
    <property type="protein sequence ID" value="MCP9563694.1"/>
    <property type="molecule type" value="Genomic_DNA"/>
</dbReference>
<name>A0A5P0WSN7_9BACT</name>
<organism evidence="6 12">
    <name type="scientific">Segatella copri</name>
    <dbReference type="NCBI Taxonomy" id="165179"/>
    <lineage>
        <taxon>Bacteria</taxon>
        <taxon>Pseudomonadati</taxon>
        <taxon>Bacteroidota</taxon>
        <taxon>Bacteroidia</taxon>
        <taxon>Bacteroidales</taxon>
        <taxon>Prevotellaceae</taxon>
        <taxon>Segatella</taxon>
    </lineage>
</organism>
<evidence type="ECO:0000313" key="10">
    <source>
        <dbReference type="Proteomes" id="UP000420635"/>
    </source>
</evidence>
<dbReference type="OrthoDB" id="9803106at2"/>
<dbReference type="Proteomes" id="UP001205506">
    <property type="component" value="Unassembled WGS sequence"/>
</dbReference>
<dbReference type="SUPFAM" id="SSF81301">
    <property type="entry name" value="Nucleotidyltransferase"/>
    <property type="match status" value="1"/>
</dbReference>
<dbReference type="CDD" id="cd05403">
    <property type="entry name" value="NT_KNTase_like"/>
    <property type="match status" value="1"/>
</dbReference>
<evidence type="ECO:0000313" key="9">
    <source>
        <dbReference type="Proteomes" id="UP000405805"/>
    </source>
</evidence>
<dbReference type="Pfam" id="PF01909">
    <property type="entry name" value="NTP_transf_2"/>
    <property type="match status" value="1"/>
</dbReference>
<feature type="domain" description="Polymerase nucleotidyl transferase" evidence="1">
    <location>
        <begin position="10"/>
        <end position="59"/>
    </location>
</feature>
<evidence type="ECO:0000259" key="1">
    <source>
        <dbReference type="Pfam" id="PF01909"/>
    </source>
</evidence>
<evidence type="ECO:0000313" key="3">
    <source>
        <dbReference type="EMBL" id="MCP9563694.1"/>
    </source>
</evidence>
<dbReference type="InterPro" id="IPR043519">
    <property type="entry name" value="NT_sf"/>
</dbReference>
<protein>
    <submittedName>
        <fullName evidence="6">Nucleotidyltransferase domain-containing protein</fullName>
    </submittedName>
</protein>
<accession>A0A5P0WSN7</accession>
<dbReference type="Proteomes" id="UP000420635">
    <property type="component" value="Unassembled WGS sequence"/>
</dbReference>
<evidence type="ECO:0000313" key="8">
    <source>
        <dbReference type="EMBL" id="MQO10514.1"/>
    </source>
</evidence>
<evidence type="ECO:0000313" key="12">
    <source>
        <dbReference type="Proteomes" id="UP000480425"/>
    </source>
</evidence>
<keyword evidence="6" id="KW-0808">Transferase</keyword>
<dbReference type="PANTHER" id="PTHR33933">
    <property type="entry name" value="NUCLEOTIDYLTRANSFERASE"/>
    <property type="match status" value="1"/>
</dbReference>